<dbReference type="CDD" id="cd02966">
    <property type="entry name" value="TlpA_like_family"/>
    <property type="match status" value="1"/>
</dbReference>
<evidence type="ECO:0000313" key="6">
    <source>
        <dbReference type="Proteomes" id="UP000539538"/>
    </source>
</evidence>
<dbReference type="EMBL" id="JACHOT010000002">
    <property type="protein sequence ID" value="MBB4650302.1"/>
    <property type="molecule type" value="Genomic_DNA"/>
</dbReference>
<feature type="domain" description="Thioredoxin" evidence="4">
    <location>
        <begin position="40"/>
        <end position="230"/>
    </location>
</feature>
<dbReference type="PROSITE" id="PS51352">
    <property type="entry name" value="THIOREDOXIN_2"/>
    <property type="match status" value="1"/>
</dbReference>
<dbReference type="SUPFAM" id="SSF52833">
    <property type="entry name" value="Thioredoxin-like"/>
    <property type="match status" value="1"/>
</dbReference>
<name>A0ABR6L0H1_9HYPH</name>
<comment type="subcellular location">
    <subcellularLocation>
        <location evidence="1">Cell envelope</location>
    </subcellularLocation>
</comment>
<dbReference type="InterPro" id="IPR017937">
    <property type="entry name" value="Thioredoxin_CS"/>
</dbReference>
<dbReference type="RefSeq" id="WP_183262458.1">
    <property type="nucleotide sequence ID" value="NZ_BAAAVZ010000002.1"/>
</dbReference>
<dbReference type="InterPro" id="IPR013766">
    <property type="entry name" value="Thioredoxin_domain"/>
</dbReference>
<dbReference type="PANTHER" id="PTHR42852:SF13">
    <property type="entry name" value="PROTEIN DIPZ"/>
    <property type="match status" value="1"/>
</dbReference>
<dbReference type="PROSITE" id="PS00194">
    <property type="entry name" value="THIOREDOXIN_1"/>
    <property type="match status" value="1"/>
</dbReference>
<dbReference type="GO" id="GO:0016853">
    <property type="term" value="F:isomerase activity"/>
    <property type="evidence" value="ECO:0007669"/>
    <property type="project" value="UniProtKB-KW"/>
</dbReference>
<dbReference type="Pfam" id="PF08534">
    <property type="entry name" value="Redoxin"/>
    <property type="match status" value="1"/>
</dbReference>
<keyword evidence="2" id="KW-0201">Cytochrome c-type biogenesis</keyword>
<comment type="caution">
    <text evidence="5">The sequence shown here is derived from an EMBL/GenBank/DDBJ whole genome shotgun (WGS) entry which is preliminary data.</text>
</comment>
<evidence type="ECO:0000313" key="5">
    <source>
        <dbReference type="EMBL" id="MBB4650302.1"/>
    </source>
</evidence>
<dbReference type="InterPro" id="IPR013740">
    <property type="entry name" value="Redoxin"/>
</dbReference>
<reference evidence="5 6" key="1">
    <citation type="submission" date="2020-08" db="EMBL/GenBank/DDBJ databases">
        <title>Genomic Encyclopedia of Type Strains, Phase IV (KMG-IV): sequencing the most valuable type-strain genomes for metagenomic binning, comparative biology and taxonomic classification.</title>
        <authorList>
            <person name="Goeker M."/>
        </authorList>
    </citation>
    <scope>NUCLEOTIDE SEQUENCE [LARGE SCALE GENOMIC DNA]</scope>
    <source>
        <strain evidence="5 6">DSM 7050</strain>
    </source>
</reference>
<dbReference type="Gene3D" id="3.40.30.10">
    <property type="entry name" value="Glutaredoxin"/>
    <property type="match status" value="1"/>
</dbReference>
<gene>
    <name evidence="5" type="ORF">GGQ99_002057</name>
</gene>
<protein>
    <submittedName>
        <fullName evidence="5">Thiol-disulfide isomerase/thioredoxin</fullName>
    </submittedName>
</protein>
<dbReference type="InterPro" id="IPR036249">
    <property type="entry name" value="Thioredoxin-like_sf"/>
</dbReference>
<keyword evidence="5" id="KW-0413">Isomerase</keyword>
<proteinExistence type="predicted"/>
<keyword evidence="3" id="KW-0676">Redox-active center</keyword>
<keyword evidence="6" id="KW-1185">Reference proteome</keyword>
<evidence type="ECO:0000256" key="3">
    <source>
        <dbReference type="ARBA" id="ARBA00023284"/>
    </source>
</evidence>
<evidence type="ECO:0000259" key="4">
    <source>
        <dbReference type="PROSITE" id="PS51352"/>
    </source>
</evidence>
<accession>A0ABR6L0H1</accession>
<dbReference type="PANTHER" id="PTHR42852">
    <property type="entry name" value="THIOL:DISULFIDE INTERCHANGE PROTEIN DSBE"/>
    <property type="match status" value="1"/>
</dbReference>
<sequence length="231" mass="24084">MSDRRKMIPAPRHIVLAAVAGVIAGAVAVYVSSTLPGNNASAPQLATDTSADASAEDKVCAAKADIAKAVGAAATGQVAAMMPADPPQSLKKLAFNDPEGKPMTVADHGGRTLLINLWATWCAPCRAEMPALDALEREMGSENFEVVAVNVDTGDDTKPKKFLDEIGITSLGYYRDNTLAVFNDLKKRGLALGLPVTLLVDGEGCLLANMNGPAEWASPDAKKLIEAALAK</sequence>
<dbReference type="InterPro" id="IPR050553">
    <property type="entry name" value="Thioredoxin_ResA/DsbE_sf"/>
</dbReference>
<dbReference type="NCBIfam" id="NF047696">
    <property type="entry name" value="ThlDiSintTplARhiz"/>
    <property type="match status" value="1"/>
</dbReference>
<evidence type="ECO:0000256" key="1">
    <source>
        <dbReference type="ARBA" id="ARBA00004196"/>
    </source>
</evidence>
<dbReference type="Proteomes" id="UP000539538">
    <property type="component" value="Unassembled WGS sequence"/>
</dbReference>
<organism evidence="5 6">
    <name type="scientific">Aminobacter niigataensis</name>
    <dbReference type="NCBI Taxonomy" id="83265"/>
    <lineage>
        <taxon>Bacteria</taxon>
        <taxon>Pseudomonadati</taxon>
        <taxon>Pseudomonadota</taxon>
        <taxon>Alphaproteobacteria</taxon>
        <taxon>Hyphomicrobiales</taxon>
        <taxon>Phyllobacteriaceae</taxon>
        <taxon>Aminobacter</taxon>
    </lineage>
</organism>
<evidence type="ECO:0000256" key="2">
    <source>
        <dbReference type="ARBA" id="ARBA00022748"/>
    </source>
</evidence>